<evidence type="ECO:0000313" key="2">
    <source>
        <dbReference type="EMBL" id="MDT0268378.1"/>
    </source>
</evidence>
<accession>A0ABU2JUG0</accession>
<proteinExistence type="predicted"/>
<dbReference type="RefSeq" id="WP_311668470.1">
    <property type="nucleotide sequence ID" value="NZ_JAVREO010000011.1"/>
</dbReference>
<keyword evidence="1" id="KW-1133">Transmembrane helix</keyword>
<dbReference type="EMBL" id="JAVREO010000011">
    <property type="protein sequence ID" value="MDT0268378.1"/>
    <property type="molecule type" value="Genomic_DNA"/>
</dbReference>
<evidence type="ECO:0000313" key="3">
    <source>
        <dbReference type="Proteomes" id="UP001183410"/>
    </source>
</evidence>
<evidence type="ECO:0000256" key="1">
    <source>
        <dbReference type="SAM" id="Phobius"/>
    </source>
</evidence>
<keyword evidence="1" id="KW-0472">Membrane</keyword>
<sequence>MDTRPPRVLLTVTLALSFLVCVAFLVHHVGAGLYPDDLASWLEENAWLMWTAVVLTLANAVVLPVLWLAAESGERR</sequence>
<keyword evidence="1" id="KW-0812">Transmembrane</keyword>
<comment type="caution">
    <text evidence="2">The sequence shown here is derived from an EMBL/GenBank/DDBJ whole genome shotgun (WGS) entry which is preliminary data.</text>
</comment>
<reference evidence="3" key="1">
    <citation type="submission" date="2023-07" db="EMBL/GenBank/DDBJ databases">
        <title>30 novel species of actinomycetes from the DSMZ collection.</title>
        <authorList>
            <person name="Nouioui I."/>
        </authorList>
    </citation>
    <scope>NUCLEOTIDE SEQUENCE [LARGE SCALE GENOMIC DNA]</scope>
    <source>
        <strain evidence="3">DSM 44915</strain>
    </source>
</reference>
<gene>
    <name evidence="2" type="ORF">RM844_19015</name>
</gene>
<organism evidence="2 3">
    <name type="scientific">Streptomyces chisholmiae</name>
    <dbReference type="NCBI Taxonomy" id="3075540"/>
    <lineage>
        <taxon>Bacteria</taxon>
        <taxon>Bacillati</taxon>
        <taxon>Actinomycetota</taxon>
        <taxon>Actinomycetes</taxon>
        <taxon>Kitasatosporales</taxon>
        <taxon>Streptomycetaceae</taxon>
        <taxon>Streptomyces</taxon>
    </lineage>
</organism>
<protein>
    <submittedName>
        <fullName evidence="2">Uncharacterized protein</fullName>
    </submittedName>
</protein>
<feature type="transmembrane region" description="Helical" evidence="1">
    <location>
        <begin position="47"/>
        <end position="70"/>
    </location>
</feature>
<keyword evidence="3" id="KW-1185">Reference proteome</keyword>
<dbReference type="Proteomes" id="UP001183410">
    <property type="component" value="Unassembled WGS sequence"/>
</dbReference>
<name>A0ABU2JUG0_9ACTN</name>